<organism evidence="10">
    <name type="scientific">Vibrio sp. HB236076</name>
    <dbReference type="NCBI Taxonomy" id="3232307"/>
    <lineage>
        <taxon>Bacteria</taxon>
        <taxon>Pseudomonadati</taxon>
        <taxon>Pseudomonadota</taxon>
        <taxon>Gammaproteobacteria</taxon>
        <taxon>Vibrionales</taxon>
        <taxon>Vibrionaceae</taxon>
        <taxon>Vibrio</taxon>
    </lineage>
</organism>
<dbReference type="PANTHER" id="PTHR32089">
    <property type="entry name" value="METHYL-ACCEPTING CHEMOTAXIS PROTEIN MCPB"/>
    <property type="match status" value="1"/>
</dbReference>
<evidence type="ECO:0000256" key="2">
    <source>
        <dbReference type="ARBA" id="ARBA00022519"/>
    </source>
</evidence>
<dbReference type="SMART" id="SM00304">
    <property type="entry name" value="HAMP"/>
    <property type="match status" value="1"/>
</dbReference>
<evidence type="ECO:0000256" key="3">
    <source>
        <dbReference type="ARBA" id="ARBA00023224"/>
    </source>
</evidence>
<keyword evidence="2" id="KW-0997">Cell inner membrane</keyword>
<feature type="domain" description="Methyl-accepting transducer" evidence="7">
    <location>
        <begin position="274"/>
        <end position="510"/>
    </location>
</feature>
<evidence type="ECO:0000259" key="7">
    <source>
        <dbReference type="PROSITE" id="PS50111"/>
    </source>
</evidence>
<reference evidence="10" key="1">
    <citation type="submission" date="2024-07" db="EMBL/GenBank/DDBJ databases">
        <title>Genome Analysis of a Potential Novel Vibrio Species Secreting pH- and Thermo-stable Alginate Lyase and its Application in Producing Alginate Oligosaccharides.</title>
        <authorList>
            <person name="Huang H."/>
            <person name="Bao K."/>
        </authorList>
    </citation>
    <scope>NUCLEOTIDE SEQUENCE</scope>
    <source>
        <strain evidence="10">HB236076</strain>
        <plasmid evidence="10">p-HB236076</plasmid>
    </source>
</reference>
<evidence type="ECO:0000259" key="9">
    <source>
        <dbReference type="PROSITE" id="PS50885"/>
    </source>
</evidence>
<proteinExistence type="inferred from homology"/>
<dbReference type="PROSITE" id="PS50885">
    <property type="entry name" value="HAMP"/>
    <property type="match status" value="1"/>
</dbReference>
<dbReference type="SUPFAM" id="SSF58104">
    <property type="entry name" value="Methyl-accepting chemotaxis protein (MCP) signaling domain"/>
    <property type="match status" value="1"/>
</dbReference>
<feature type="transmembrane region" description="Helical" evidence="6">
    <location>
        <begin position="193"/>
        <end position="220"/>
    </location>
</feature>
<dbReference type="CDD" id="cd11386">
    <property type="entry name" value="MCP_signal"/>
    <property type="match status" value="1"/>
</dbReference>
<dbReference type="PROSITE" id="PS50111">
    <property type="entry name" value="CHEMOTAXIS_TRANSDUC_2"/>
    <property type="match status" value="1"/>
</dbReference>
<feature type="domain" description="HAMP" evidence="9">
    <location>
        <begin position="217"/>
        <end position="269"/>
    </location>
</feature>
<dbReference type="Gene3D" id="1.10.287.950">
    <property type="entry name" value="Methyl-accepting chemotaxis protein"/>
    <property type="match status" value="1"/>
</dbReference>
<dbReference type="FunFam" id="1.10.287.950:FF:000001">
    <property type="entry name" value="Methyl-accepting chemotaxis sensory transducer"/>
    <property type="match status" value="1"/>
</dbReference>
<evidence type="ECO:0000256" key="1">
    <source>
        <dbReference type="ARBA" id="ARBA00004429"/>
    </source>
</evidence>
<dbReference type="Gene3D" id="6.10.340.10">
    <property type="match status" value="1"/>
</dbReference>
<keyword evidence="6" id="KW-1133">Transmembrane helix</keyword>
<keyword evidence="6" id="KW-0812">Transmembrane</keyword>
<dbReference type="KEGG" id="vih:AB0763_15000"/>
<dbReference type="GO" id="GO:0006935">
    <property type="term" value="P:chemotaxis"/>
    <property type="evidence" value="ECO:0007669"/>
    <property type="project" value="UniProtKB-ARBA"/>
</dbReference>
<dbReference type="InterPro" id="IPR000727">
    <property type="entry name" value="T_SNARE_dom"/>
</dbReference>
<dbReference type="RefSeq" id="WP_306099249.1">
    <property type="nucleotide sequence ID" value="NZ_CP162602.1"/>
</dbReference>
<evidence type="ECO:0000256" key="4">
    <source>
        <dbReference type="ARBA" id="ARBA00029447"/>
    </source>
</evidence>
<dbReference type="CDD" id="cd06225">
    <property type="entry name" value="HAMP"/>
    <property type="match status" value="1"/>
</dbReference>
<geneLocation type="plasmid" evidence="10">
    <name>p-HB236076</name>
</geneLocation>
<dbReference type="GO" id="GO:0007165">
    <property type="term" value="P:signal transduction"/>
    <property type="evidence" value="ECO:0007669"/>
    <property type="project" value="UniProtKB-KW"/>
</dbReference>
<dbReference type="InterPro" id="IPR004089">
    <property type="entry name" value="MCPsignal_dom"/>
</dbReference>
<keyword evidence="3 5" id="KW-0807">Transducer</keyword>
<dbReference type="PROSITE" id="PS50192">
    <property type="entry name" value="T_SNARE"/>
    <property type="match status" value="1"/>
</dbReference>
<dbReference type="EMBL" id="CP162602">
    <property type="protein sequence ID" value="XDK27070.1"/>
    <property type="molecule type" value="Genomic_DNA"/>
</dbReference>
<dbReference type="Pfam" id="PF00015">
    <property type="entry name" value="MCPsignal"/>
    <property type="match status" value="1"/>
</dbReference>
<dbReference type="GO" id="GO:0005886">
    <property type="term" value="C:plasma membrane"/>
    <property type="evidence" value="ECO:0007669"/>
    <property type="project" value="UniProtKB-SubCell"/>
</dbReference>
<evidence type="ECO:0000259" key="8">
    <source>
        <dbReference type="PROSITE" id="PS50192"/>
    </source>
</evidence>
<name>A0AB39HKI1_9VIBR</name>
<dbReference type="AlphaFoldDB" id="A0AB39HKI1"/>
<sequence>MRHLLSNFSVKTQIFTPVLLSTLLLLAGLLYTTQSLKSAFQEVSQATASLVDYKSAESDIVSSAYDMRIKAIYSLFNPDDVRSFFSVLRQKQSLIEEKLAIIDKMPGIHQETMGLSNALKAYVTFSQHTIEPQLITRNQSGFTASQQAEFNRAMETYRHLGQDMLSAIDALSLKLNQLSIDKVAQSEATHSQVLSYALIGLFLVLGFAMFISWALAGWIVQPIQSLQATMRSVAQGNLLVKAEEVGRSEVADLAQDVNKTIVQLRQTVQVLVRISVEVSAAATELATVMTQSRQNSDQEKMQVEQVATAVNELEVTASDVAKSAENADEASQEAHQLAQDSMNMFDQSSRANSQMFAQLEQAADVVSSLKSQSDKIGQVIEVIQNISEQTNLLALNAAIEAARAGESGRGFAVVADEVRMLAARTQESTKEIQTIIEELQNKSGDANNSMRASIEMLGTNQTLSTELNKALSKITQSIESVTQTNIQVATASEQQSQVTSDINTNLTNIYDLVSQNVTGITQAAAASQELSTLAENQKNKLDYFKI</sequence>
<keyword evidence="10" id="KW-0614">Plasmid</keyword>
<dbReference type="Pfam" id="PF00672">
    <property type="entry name" value="HAMP"/>
    <property type="match status" value="1"/>
</dbReference>
<feature type="domain" description="T-SNARE coiled-coil homology" evidence="8">
    <location>
        <begin position="461"/>
        <end position="523"/>
    </location>
</feature>
<evidence type="ECO:0000313" key="10">
    <source>
        <dbReference type="EMBL" id="XDK27070.1"/>
    </source>
</evidence>
<protein>
    <submittedName>
        <fullName evidence="10">Methyl-accepting chemotaxis protein</fullName>
    </submittedName>
</protein>
<comment type="similarity">
    <text evidence="4">Belongs to the methyl-accepting chemotaxis (MCP) protein family.</text>
</comment>
<evidence type="ECO:0000256" key="6">
    <source>
        <dbReference type="SAM" id="Phobius"/>
    </source>
</evidence>
<dbReference type="InterPro" id="IPR003660">
    <property type="entry name" value="HAMP_dom"/>
</dbReference>
<keyword evidence="2" id="KW-1003">Cell membrane</keyword>
<dbReference type="PANTHER" id="PTHR32089:SF33">
    <property type="entry name" value="TOXIN COREGULATED PILUS BIOSYNTHESIS PROTEIN I"/>
    <property type="match status" value="1"/>
</dbReference>
<accession>A0AB39HKI1</accession>
<gene>
    <name evidence="10" type="ORF">AB0763_15000</name>
</gene>
<evidence type="ECO:0000256" key="5">
    <source>
        <dbReference type="PROSITE-ProRule" id="PRU00284"/>
    </source>
</evidence>
<comment type="subcellular location">
    <subcellularLocation>
        <location evidence="1">Cell inner membrane</location>
        <topology evidence="1">Multi-pass membrane protein</topology>
    </subcellularLocation>
</comment>
<dbReference type="SMART" id="SM00283">
    <property type="entry name" value="MA"/>
    <property type="match status" value="1"/>
</dbReference>
<keyword evidence="6" id="KW-0472">Membrane</keyword>